<dbReference type="AlphaFoldDB" id="A0A819XEY1"/>
<evidence type="ECO:0000313" key="4">
    <source>
        <dbReference type="EMBL" id="CAF4134945.1"/>
    </source>
</evidence>
<dbReference type="PROSITE" id="PS51767">
    <property type="entry name" value="PEPTIDASE_A1"/>
    <property type="match status" value="1"/>
</dbReference>
<evidence type="ECO:0000256" key="2">
    <source>
        <dbReference type="SAM" id="MobiDB-lite"/>
    </source>
</evidence>
<dbReference type="EMBL" id="CAJOAY010006256">
    <property type="protein sequence ID" value="CAF4134945.1"/>
    <property type="molecule type" value="Genomic_DNA"/>
</dbReference>
<evidence type="ECO:0000259" key="3">
    <source>
        <dbReference type="PROSITE" id="PS51767"/>
    </source>
</evidence>
<dbReference type="GO" id="GO:0004190">
    <property type="term" value="F:aspartic-type endopeptidase activity"/>
    <property type="evidence" value="ECO:0007669"/>
    <property type="project" value="InterPro"/>
</dbReference>
<protein>
    <recommendedName>
        <fullName evidence="3">Peptidase A1 domain-containing protein</fullName>
    </recommendedName>
</protein>
<feature type="domain" description="Peptidase A1" evidence="3">
    <location>
        <begin position="1"/>
        <end position="210"/>
    </location>
</feature>
<dbReference type="InterPro" id="IPR001461">
    <property type="entry name" value="Aspartic_peptidase_A1"/>
</dbReference>
<comment type="caution">
    <text evidence="4">The sequence shown here is derived from an EMBL/GenBank/DDBJ whole genome shotgun (WGS) entry which is preliminary data.</text>
</comment>
<gene>
    <name evidence="4" type="ORF">OKA104_LOCUS37443</name>
</gene>
<dbReference type="PANTHER" id="PTHR47966">
    <property type="entry name" value="BETA-SITE APP-CLEAVING ENZYME, ISOFORM A-RELATED"/>
    <property type="match status" value="1"/>
</dbReference>
<feature type="non-terminal residue" evidence="4">
    <location>
        <position position="1"/>
    </location>
</feature>
<name>A0A819XEY1_9BILA</name>
<dbReference type="GO" id="GO:0006508">
    <property type="term" value="P:proteolysis"/>
    <property type="evidence" value="ECO:0007669"/>
    <property type="project" value="InterPro"/>
</dbReference>
<accession>A0A819XEY1</accession>
<feature type="region of interest" description="Disordered" evidence="2">
    <location>
        <begin position="229"/>
        <end position="317"/>
    </location>
</feature>
<dbReference type="Gene3D" id="2.40.70.10">
    <property type="entry name" value="Acid Proteases"/>
    <property type="match status" value="1"/>
</dbReference>
<dbReference type="Pfam" id="PF00026">
    <property type="entry name" value="Asp"/>
    <property type="match status" value="1"/>
</dbReference>
<organism evidence="4 5">
    <name type="scientific">Adineta steineri</name>
    <dbReference type="NCBI Taxonomy" id="433720"/>
    <lineage>
        <taxon>Eukaryota</taxon>
        <taxon>Metazoa</taxon>
        <taxon>Spiralia</taxon>
        <taxon>Gnathifera</taxon>
        <taxon>Rotifera</taxon>
        <taxon>Eurotatoria</taxon>
        <taxon>Bdelloidea</taxon>
        <taxon>Adinetida</taxon>
        <taxon>Adinetidae</taxon>
        <taxon>Adineta</taxon>
    </lineage>
</organism>
<evidence type="ECO:0000313" key="5">
    <source>
        <dbReference type="Proteomes" id="UP000663881"/>
    </source>
</evidence>
<comment type="similarity">
    <text evidence="1">Belongs to the peptidase A1 family.</text>
</comment>
<dbReference type="InterPro" id="IPR021109">
    <property type="entry name" value="Peptidase_aspartic_dom_sf"/>
</dbReference>
<sequence length="721" mass="75841">KIAQGGENPLVWSMYLAGQLTLPIFCFWFGPVSTGSDTGELILGGYDTTKYTGSFTYAPVSVQGYWEFIADNVKLSTGSTTNVIANSISAILDSGTTVAMAVPAPYFNTINTLLGATYDSSTGWYTVNCQTQSLSAFPNITVTISGVPFTLTPLMYLLITGGPSTYTCLVMISSSGSTDRLENPIWVLGDYFMRRFYSVFDMQQNRVGLALSTSYSIVQAVPSTLFQTTTTVTPSSTTTTKSTSTSTSTSTTTKPSTTTSTSTTTKPSTTTTTSTTTSTSTSTSTTTTSTTTSTTTKSSTTTTTSTTTTSTTTKPSTTITTTTLTTTMKTSTTTTQTTSRITLATYGGGLGTFYLEQNSAFYGNGGGSHIIYLKKGSTFVSGGGGGHTIYYENGATYDGAGDKVTLCDSVTFIYTNVNKNNIQCVNQVAPYIPTAPPTPTTTQTTTTTTVYPYSSPCTVAPPANAVTYSTSLLYGNTSFSNYNWVCQGITLATYGGGLGTFYLEQNSAFYGNGGGSHIIYLKKGSTFVSGGGGGHTIYYENGATYDGAGDKVTLCDSVTFIYTNVNKNNIQCVNQVAPYIPTAPPTPTTTQTTTTTTTPRVMTSLAPNTTCLVKIPSSVVIYSSSSSSVQTTYHVDIALCAGVNITYGGWGGGYSYLGNNAVVYGGGGGSRTVFLKAGSRYYSQGGGSHNIYYEQGAQFDGAGYTRLCSEIIFQYPSTGTC</sequence>
<dbReference type="Proteomes" id="UP000663881">
    <property type="component" value="Unassembled WGS sequence"/>
</dbReference>
<evidence type="ECO:0000256" key="1">
    <source>
        <dbReference type="ARBA" id="ARBA00007447"/>
    </source>
</evidence>
<reference evidence="4" key="1">
    <citation type="submission" date="2021-02" db="EMBL/GenBank/DDBJ databases">
        <authorList>
            <person name="Nowell W R."/>
        </authorList>
    </citation>
    <scope>NUCLEOTIDE SEQUENCE</scope>
</reference>
<dbReference type="InterPro" id="IPR033121">
    <property type="entry name" value="PEPTIDASE_A1"/>
</dbReference>
<dbReference type="PANTHER" id="PTHR47966:SF51">
    <property type="entry name" value="BETA-SITE APP-CLEAVING ENZYME, ISOFORM A-RELATED"/>
    <property type="match status" value="1"/>
</dbReference>
<dbReference type="SUPFAM" id="SSF50630">
    <property type="entry name" value="Acid proteases"/>
    <property type="match status" value="1"/>
</dbReference>
<proteinExistence type="inferred from homology"/>
<dbReference type="PRINTS" id="PR00792">
    <property type="entry name" value="PEPSIN"/>
</dbReference>